<evidence type="ECO:0000256" key="2">
    <source>
        <dbReference type="ARBA" id="ARBA00022729"/>
    </source>
</evidence>
<protein>
    <submittedName>
        <fullName evidence="5">ABC transporter substrate-binding protein</fullName>
    </submittedName>
</protein>
<dbReference type="EMBL" id="JAAIVB010000037">
    <property type="protein sequence ID" value="NEX61788.1"/>
    <property type="molecule type" value="Genomic_DNA"/>
</dbReference>
<dbReference type="Proteomes" id="UP000482155">
    <property type="component" value="Unassembled WGS sequence"/>
</dbReference>
<accession>A0A6B3SMT2</accession>
<evidence type="ECO:0000259" key="4">
    <source>
        <dbReference type="Pfam" id="PF13458"/>
    </source>
</evidence>
<keyword evidence="2 3" id="KW-0732">Signal</keyword>
<comment type="similarity">
    <text evidence="1">Belongs to the leucine-binding protein family.</text>
</comment>
<name>A0A6B3SMT2_9BURK</name>
<dbReference type="Pfam" id="PF13458">
    <property type="entry name" value="Peripla_BP_6"/>
    <property type="match status" value="1"/>
</dbReference>
<dbReference type="AlphaFoldDB" id="A0A6B3SMT2"/>
<keyword evidence="6" id="KW-1185">Reference proteome</keyword>
<dbReference type="PANTHER" id="PTHR47235">
    <property type="entry name" value="BLR6548 PROTEIN"/>
    <property type="match status" value="1"/>
</dbReference>
<gene>
    <name evidence="5" type="ORF">G3574_11920</name>
</gene>
<feature type="chain" id="PRO_5025499299" evidence="3">
    <location>
        <begin position="23"/>
        <end position="378"/>
    </location>
</feature>
<proteinExistence type="inferred from homology"/>
<sequence>MPASWLKAALSALAFIALAAGAADSWIVGQVTSLSGTNGPELGRGLALGQQVYFDHVNATGGVHGKPIRLVTLDDGYRDSETVRLTRSLLETRQPIALLGYRGTANTLALMHSRLLGQEGIALVGTLTGAEGVQGAENIFHVRTPYAVEVAALVEQVLGLGYRSIALVHADDAFGKAGLDAARAALGKNGAVIDAFAYRSDAAAFKSSVETVSRALARARHDAVILVAVGEPAFEFIRVHRLAQPYSPIFAMSVVSYQEVLDRVGMKAAQGIGFSQVFPFPYSDSVPLVREYRKLLKQYAPSAKPDYFSLEGYVNAKVFVQALRRAGPKADRAGVLKALNEAGELDLGGFYVRLGPRWRTGSSFTELTVLSKSGNLIR</sequence>
<evidence type="ECO:0000256" key="1">
    <source>
        <dbReference type="ARBA" id="ARBA00010062"/>
    </source>
</evidence>
<dbReference type="InterPro" id="IPR028082">
    <property type="entry name" value="Peripla_BP_I"/>
</dbReference>
<evidence type="ECO:0000313" key="5">
    <source>
        <dbReference type="EMBL" id="NEX61788.1"/>
    </source>
</evidence>
<evidence type="ECO:0000256" key="3">
    <source>
        <dbReference type="SAM" id="SignalP"/>
    </source>
</evidence>
<organism evidence="5 6">
    <name type="scientific">Noviherbaspirillum galbum</name>
    <dbReference type="NCBI Taxonomy" id="2709383"/>
    <lineage>
        <taxon>Bacteria</taxon>
        <taxon>Pseudomonadati</taxon>
        <taxon>Pseudomonadota</taxon>
        <taxon>Betaproteobacteria</taxon>
        <taxon>Burkholderiales</taxon>
        <taxon>Oxalobacteraceae</taxon>
        <taxon>Noviherbaspirillum</taxon>
    </lineage>
</organism>
<feature type="signal peptide" evidence="3">
    <location>
        <begin position="1"/>
        <end position="22"/>
    </location>
</feature>
<dbReference type="CDD" id="cd06326">
    <property type="entry name" value="PBP1_ABC_ligand_binding-like"/>
    <property type="match status" value="1"/>
</dbReference>
<evidence type="ECO:0000313" key="6">
    <source>
        <dbReference type="Proteomes" id="UP000482155"/>
    </source>
</evidence>
<comment type="caution">
    <text evidence="5">The sequence shown here is derived from an EMBL/GenBank/DDBJ whole genome shotgun (WGS) entry which is preliminary data.</text>
</comment>
<dbReference type="SUPFAM" id="SSF53822">
    <property type="entry name" value="Periplasmic binding protein-like I"/>
    <property type="match status" value="1"/>
</dbReference>
<reference evidence="5 6" key="1">
    <citation type="submission" date="2020-02" db="EMBL/GenBank/DDBJ databases">
        <authorList>
            <person name="Kim M.K."/>
        </authorList>
    </citation>
    <scope>NUCLEOTIDE SEQUENCE [LARGE SCALE GENOMIC DNA]</scope>
    <source>
        <strain evidence="5 6">17J57-3</strain>
    </source>
</reference>
<dbReference type="InterPro" id="IPR028081">
    <property type="entry name" value="Leu-bd"/>
</dbReference>
<dbReference type="RefSeq" id="WP_163963324.1">
    <property type="nucleotide sequence ID" value="NZ_JAAIVB010000037.1"/>
</dbReference>
<feature type="domain" description="Leucine-binding protein" evidence="4">
    <location>
        <begin position="28"/>
        <end position="347"/>
    </location>
</feature>
<dbReference type="PANTHER" id="PTHR47235:SF1">
    <property type="entry name" value="BLR6548 PROTEIN"/>
    <property type="match status" value="1"/>
</dbReference>
<dbReference type="Gene3D" id="3.40.50.2300">
    <property type="match status" value="2"/>
</dbReference>